<evidence type="ECO:0000313" key="2">
    <source>
        <dbReference type="EMBL" id="KAK0046484.1"/>
    </source>
</evidence>
<sequence length="158" mass="18387">EKSLDINATLENYICALKSINASYDLKSDFDVFIPIDIQQTYDNFSDLFSRTLQELEQMARCYCPSSAIFKCSLNYNEFFTAINKVSSSMNHFFNSYLQTACSSQNRKKRRGVKSQCANGAKKCNRKRQEKKRDKVNQKLSQNKKTNKKNKKISRMLM</sequence>
<organism evidence="2 3">
    <name type="scientific">Biomphalaria pfeifferi</name>
    <name type="common">Bloodfluke planorb</name>
    <name type="synonym">Freshwater snail</name>
    <dbReference type="NCBI Taxonomy" id="112525"/>
    <lineage>
        <taxon>Eukaryota</taxon>
        <taxon>Metazoa</taxon>
        <taxon>Spiralia</taxon>
        <taxon>Lophotrochozoa</taxon>
        <taxon>Mollusca</taxon>
        <taxon>Gastropoda</taxon>
        <taxon>Heterobranchia</taxon>
        <taxon>Euthyneura</taxon>
        <taxon>Panpulmonata</taxon>
        <taxon>Hygrophila</taxon>
        <taxon>Lymnaeoidea</taxon>
        <taxon>Planorbidae</taxon>
        <taxon>Biomphalaria</taxon>
    </lineage>
</organism>
<keyword evidence="3" id="KW-1185">Reference proteome</keyword>
<dbReference type="AlphaFoldDB" id="A0AAD8B1Q5"/>
<proteinExistence type="predicted"/>
<dbReference type="Proteomes" id="UP001233172">
    <property type="component" value="Unassembled WGS sequence"/>
</dbReference>
<comment type="caution">
    <text evidence="2">The sequence shown here is derived from an EMBL/GenBank/DDBJ whole genome shotgun (WGS) entry which is preliminary data.</text>
</comment>
<feature type="compositionally biased region" description="Basic residues" evidence="1">
    <location>
        <begin position="145"/>
        <end position="158"/>
    </location>
</feature>
<reference evidence="2" key="1">
    <citation type="journal article" date="2023" name="PLoS Negl. Trop. Dis.">
        <title>A genome sequence for Biomphalaria pfeifferi, the major vector snail for the human-infecting parasite Schistosoma mansoni.</title>
        <authorList>
            <person name="Bu L."/>
            <person name="Lu L."/>
            <person name="Laidemitt M.R."/>
            <person name="Zhang S.M."/>
            <person name="Mutuku M."/>
            <person name="Mkoji G."/>
            <person name="Steinauer M."/>
            <person name="Loker E.S."/>
        </authorList>
    </citation>
    <scope>NUCLEOTIDE SEQUENCE</scope>
    <source>
        <strain evidence="2">KasaAsao</strain>
    </source>
</reference>
<reference evidence="2" key="2">
    <citation type="submission" date="2023-04" db="EMBL/GenBank/DDBJ databases">
        <authorList>
            <person name="Bu L."/>
            <person name="Lu L."/>
            <person name="Laidemitt M.R."/>
            <person name="Zhang S.M."/>
            <person name="Mutuku M."/>
            <person name="Mkoji G."/>
            <person name="Steinauer M."/>
            <person name="Loker E.S."/>
        </authorList>
    </citation>
    <scope>NUCLEOTIDE SEQUENCE</scope>
    <source>
        <strain evidence="2">KasaAsao</strain>
        <tissue evidence="2">Whole Snail</tissue>
    </source>
</reference>
<evidence type="ECO:0000256" key="1">
    <source>
        <dbReference type="SAM" id="MobiDB-lite"/>
    </source>
</evidence>
<feature type="region of interest" description="Disordered" evidence="1">
    <location>
        <begin position="115"/>
        <end position="158"/>
    </location>
</feature>
<feature type="non-terminal residue" evidence="2">
    <location>
        <position position="1"/>
    </location>
</feature>
<dbReference type="EMBL" id="JASAOG010000165">
    <property type="protein sequence ID" value="KAK0046484.1"/>
    <property type="molecule type" value="Genomic_DNA"/>
</dbReference>
<name>A0AAD8B1Q5_BIOPF</name>
<accession>A0AAD8B1Q5</accession>
<gene>
    <name evidence="2" type="ORF">Bpfe_024132</name>
</gene>
<protein>
    <submittedName>
        <fullName evidence="2">Uncharacterized protein</fullName>
    </submittedName>
</protein>
<evidence type="ECO:0000313" key="3">
    <source>
        <dbReference type="Proteomes" id="UP001233172"/>
    </source>
</evidence>